<accession>A0A411E6V2</accession>
<keyword evidence="2" id="KW-1185">Reference proteome</keyword>
<reference evidence="1 2" key="1">
    <citation type="submission" date="2019-01" db="EMBL/GenBank/DDBJ databases">
        <title>Muriicola soli sp. nov., isolated from soil.</title>
        <authorList>
            <person name="Kang H.J."/>
            <person name="Kim S.B."/>
        </authorList>
    </citation>
    <scope>NUCLEOTIDE SEQUENCE [LARGE SCALE GENOMIC DNA]</scope>
    <source>
        <strain evidence="1 2">MMS17-SY002</strain>
    </source>
</reference>
<organism evidence="1 2">
    <name type="scientific">Muriicola soli</name>
    <dbReference type="NCBI Taxonomy" id="2507538"/>
    <lineage>
        <taxon>Bacteria</taxon>
        <taxon>Pseudomonadati</taxon>
        <taxon>Bacteroidota</taxon>
        <taxon>Flavobacteriia</taxon>
        <taxon>Flavobacteriales</taxon>
        <taxon>Flavobacteriaceae</taxon>
        <taxon>Muriicola</taxon>
    </lineage>
</organism>
<dbReference type="Proteomes" id="UP000290889">
    <property type="component" value="Chromosome"/>
</dbReference>
<dbReference type="EMBL" id="CP035544">
    <property type="protein sequence ID" value="QBA63254.1"/>
    <property type="molecule type" value="Genomic_DNA"/>
</dbReference>
<protein>
    <recommendedName>
        <fullName evidence="3">Lipocalin-like domain-containing protein</fullName>
    </recommendedName>
</protein>
<dbReference type="RefSeq" id="WP_129602065.1">
    <property type="nucleotide sequence ID" value="NZ_CP035544.1"/>
</dbReference>
<evidence type="ECO:0000313" key="2">
    <source>
        <dbReference type="Proteomes" id="UP000290889"/>
    </source>
</evidence>
<dbReference type="OrthoDB" id="1450173at2"/>
<evidence type="ECO:0008006" key="3">
    <source>
        <dbReference type="Google" id="ProtNLM"/>
    </source>
</evidence>
<dbReference type="AlphaFoldDB" id="A0A411E6V2"/>
<sequence length="137" mass="16192">MKNLRILLLVPFLMAFQCDEELIVIDELDKTGIYGRWEFADEEIDNISDLLPKCCRFYEFLPDDIPEDQSGLWSYTDGFRIYEGVFTVDEVNQTLLFERENRASLTYGYSLYDTNDYLELSFVEDGLNYVQGYIRKD</sequence>
<dbReference type="KEGG" id="mur:EQY75_01020"/>
<proteinExistence type="predicted"/>
<gene>
    <name evidence="1" type="ORF">EQY75_01020</name>
</gene>
<evidence type="ECO:0000313" key="1">
    <source>
        <dbReference type="EMBL" id="QBA63254.1"/>
    </source>
</evidence>
<name>A0A411E6V2_9FLAO</name>